<dbReference type="GO" id="GO:0005886">
    <property type="term" value="C:plasma membrane"/>
    <property type="evidence" value="ECO:0007669"/>
    <property type="project" value="TreeGrafter"/>
</dbReference>
<dbReference type="Pfam" id="PF00501">
    <property type="entry name" value="AMP-binding"/>
    <property type="match status" value="1"/>
</dbReference>
<evidence type="ECO:0000313" key="7">
    <source>
        <dbReference type="Proteomes" id="UP000567922"/>
    </source>
</evidence>
<dbReference type="EMBL" id="JACHWS010000003">
    <property type="protein sequence ID" value="MBB3038677.1"/>
    <property type="molecule type" value="Genomic_DNA"/>
</dbReference>
<dbReference type="Proteomes" id="UP000567922">
    <property type="component" value="Unassembled WGS sequence"/>
</dbReference>
<dbReference type="GO" id="GO:0004467">
    <property type="term" value="F:long-chain fatty acid-CoA ligase activity"/>
    <property type="evidence" value="ECO:0007669"/>
    <property type="project" value="TreeGrafter"/>
</dbReference>
<dbReference type="SUPFAM" id="SSF56801">
    <property type="entry name" value="Acetyl-CoA synthetase-like"/>
    <property type="match status" value="1"/>
</dbReference>
<dbReference type="PANTHER" id="PTHR43107">
    <property type="entry name" value="LONG-CHAIN FATTY ACID TRANSPORT PROTEIN"/>
    <property type="match status" value="1"/>
</dbReference>
<dbReference type="InterPro" id="IPR000873">
    <property type="entry name" value="AMP-dep_synth/lig_dom"/>
</dbReference>
<keyword evidence="3" id="KW-0547">Nucleotide-binding</keyword>
<feature type="domain" description="AMP-dependent synthetase/ligase" evidence="5">
    <location>
        <begin position="444"/>
        <end position="772"/>
    </location>
</feature>
<dbReference type="InterPro" id="IPR042099">
    <property type="entry name" value="ANL_N_sf"/>
</dbReference>
<dbReference type="SUPFAM" id="SSF53474">
    <property type="entry name" value="alpha/beta-Hydrolases"/>
    <property type="match status" value="1"/>
</dbReference>
<evidence type="ECO:0000259" key="5">
    <source>
        <dbReference type="Pfam" id="PF00501"/>
    </source>
</evidence>
<protein>
    <submittedName>
        <fullName evidence="6">Putative long chain acyl-CoA synthase</fullName>
        <ecNumber evidence="6">6.2.1.-</ecNumber>
    </submittedName>
</protein>
<name>A0A839RQL7_9ACTN</name>
<dbReference type="Gene3D" id="3.40.50.12780">
    <property type="entry name" value="N-terminal domain of ligase-like"/>
    <property type="match status" value="1"/>
</dbReference>
<keyword evidence="7" id="KW-1185">Reference proteome</keyword>
<dbReference type="InterPro" id="IPR029058">
    <property type="entry name" value="AB_hydrolase_fold"/>
</dbReference>
<dbReference type="GO" id="GO:0044539">
    <property type="term" value="P:long-chain fatty acid import into cell"/>
    <property type="evidence" value="ECO:0007669"/>
    <property type="project" value="TreeGrafter"/>
</dbReference>
<evidence type="ECO:0000256" key="1">
    <source>
        <dbReference type="ARBA" id="ARBA00006432"/>
    </source>
</evidence>
<organism evidence="6 7">
    <name type="scientific">Hoyosella altamirensis</name>
    <dbReference type="NCBI Taxonomy" id="616997"/>
    <lineage>
        <taxon>Bacteria</taxon>
        <taxon>Bacillati</taxon>
        <taxon>Actinomycetota</taxon>
        <taxon>Actinomycetes</taxon>
        <taxon>Mycobacteriales</taxon>
        <taxon>Hoyosellaceae</taxon>
        <taxon>Hoyosella</taxon>
    </lineage>
</organism>
<dbReference type="NCBIfam" id="NF005898">
    <property type="entry name" value="PRK07868.1"/>
    <property type="match status" value="1"/>
</dbReference>
<gene>
    <name evidence="6" type="ORF">FHU29_003146</name>
</gene>
<dbReference type="AlphaFoldDB" id="A0A839RQL7"/>
<comment type="caution">
    <text evidence="6">The sequence shown here is derived from an EMBL/GenBank/DDBJ whole genome shotgun (WGS) entry which is preliminary data.</text>
</comment>
<dbReference type="PANTHER" id="PTHR43107:SF15">
    <property type="entry name" value="FATTY ACID TRANSPORT PROTEIN 3, ISOFORM A"/>
    <property type="match status" value="1"/>
</dbReference>
<keyword evidence="4" id="KW-0067">ATP-binding</keyword>
<keyword evidence="2 6" id="KW-0436">Ligase</keyword>
<evidence type="ECO:0000256" key="3">
    <source>
        <dbReference type="ARBA" id="ARBA00022741"/>
    </source>
</evidence>
<evidence type="ECO:0000256" key="2">
    <source>
        <dbReference type="ARBA" id="ARBA00022598"/>
    </source>
</evidence>
<evidence type="ECO:0000256" key="4">
    <source>
        <dbReference type="ARBA" id="ARBA00022840"/>
    </source>
</evidence>
<comment type="similarity">
    <text evidence="1">Belongs to the ATP-dependent AMP-binding enzyme family.</text>
</comment>
<accession>A0A839RQL7</accession>
<sequence>MTSPLHRVLATAQNGLEVIRFGGLDTGEEASPYVVVERRPMFRLRRYFPQTKDIKDRPPIVLVPPMMVAADVYDVTQDKGAVGILHAQGLDPWVVDFGSPDREIGGMARNLADHVVGVSDVVSLVRKHTGQDVHLGGYSQGGMFCYQVAAYRRSVGLKSVITFGAPADSVALPLGIPVGLASKGADLLADHVFNRLAVPSWMARTGFQMLDPVKTLKSRLDFLLQLHDREALLPREKQRRFLEAEGWVAWSGPAIAELLKQFVVHNRMMTGGFVVDDRLISLAEITCPVLAFLGTTDDIGLPRAVRGIRRAAPRADVYEATLRAGHFGLVVGSSAAIHTWPTVAEWVKWHEGAGDEPVIINPMTDEPQEPVDGEYTVAQRLVNSASQAAEIGFGVAQDLVDATRGAARTTKEITGEAMRTLPRLARLGVMQAHTRMSLGLLLNEQGRRNPLGELFLFDDRVHTHAAVNERIDNVVRGFISVGVRQGSHVGVLMQTRPSALAAIAALSRLGAVSVLLQPGTDLAEAIRIGEVSAIVADPPNLADAMTAGVRVFVLGGGDERDLELANKTDVIDMEKIDPEAVSLPAWYRPDPGLASDLAFIVFTRSRGHTEPQFITNHRWALSAFGTASAASLTMSDTVYCLTPLHHPSGLLMTLGGAVAGGARIALTRTFDPSQFAEEIHRYGVTVVSYTWTLLRELVNAEDLQVQRHHPIRLFMGSGMPAALWRRVTERFAPANVVEFYASTEGEAVLANISGAKPGSKGRPIPGSATIRLAAYDVEQDRFIEDDRGFVREAQDGDVGRLLAHPRAGVELSSNEMRGVFRAGDAWIATDHLFRRDDSGDYWMVDNRNSVIRTERGVVFALPIEDALAEIDALDLAVVYGVPAGKRTLVVAALSLRLWMPEGASTKAEVKPGHLNNALSILPEGQRPDIVHVVDEIPLTTWYRPKTRALAAEGVPAAGVNCWYYDPDSHQYRRLTEAARKRVIADT</sequence>
<dbReference type="EC" id="6.2.1.-" evidence="6"/>
<proteinExistence type="inferred from homology"/>
<reference evidence="6 7" key="1">
    <citation type="submission" date="2020-08" db="EMBL/GenBank/DDBJ databases">
        <title>Sequencing the genomes of 1000 actinobacteria strains.</title>
        <authorList>
            <person name="Klenk H.-P."/>
        </authorList>
    </citation>
    <scope>NUCLEOTIDE SEQUENCE [LARGE SCALE GENOMIC DNA]</scope>
    <source>
        <strain evidence="6 7">DSM 45258</strain>
    </source>
</reference>
<evidence type="ECO:0000313" key="6">
    <source>
        <dbReference type="EMBL" id="MBB3038677.1"/>
    </source>
</evidence>
<dbReference type="GO" id="GO:0005324">
    <property type="term" value="F:long-chain fatty acid transmembrane transporter activity"/>
    <property type="evidence" value="ECO:0007669"/>
    <property type="project" value="TreeGrafter"/>
</dbReference>
<dbReference type="Gene3D" id="3.40.50.1820">
    <property type="entry name" value="alpha/beta hydrolase"/>
    <property type="match status" value="1"/>
</dbReference>
<dbReference type="GO" id="GO:0005524">
    <property type="term" value="F:ATP binding"/>
    <property type="evidence" value="ECO:0007669"/>
    <property type="project" value="UniProtKB-KW"/>
</dbReference>